<feature type="compositionally biased region" description="Polar residues" evidence="1">
    <location>
        <begin position="290"/>
        <end position="299"/>
    </location>
</feature>
<feature type="region of interest" description="Disordered" evidence="1">
    <location>
        <begin position="269"/>
        <end position="299"/>
    </location>
</feature>
<dbReference type="EMBL" id="QGNW01001557">
    <property type="protein sequence ID" value="RVW36838.1"/>
    <property type="molecule type" value="Genomic_DNA"/>
</dbReference>
<dbReference type="AlphaFoldDB" id="A0A438DN07"/>
<accession>A0A438DN07</accession>
<dbReference type="Proteomes" id="UP000288805">
    <property type="component" value="Unassembled WGS sequence"/>
</dbReference>
<sequence>MFTTKANKGTLVTLPSNKTITNLSHSLQNLSNSSKSIGLQIFTDLKAQILASQPVDQHQRLSLCFDKLMADVNRSLDSKNRDKGDIAFTSYVISEVLKDARGNQSSVTHNIRPHLRQQGSIQPIHPLRTLRLEFPPQVGTIWRGPLPGLDCLVWCGMAENLKRVLQTLGMGWSSGHGLCGSSVCWGIVLPRLRVEVGRSEVTHSLDLLKDSSTMDVPIEKSPRRDGSPSMVVGGDLESNRKKSSALGIALPIPYTAAPSECTLALDSSKSKSSWRNHMRAGPYRLDGKTLESNCGRNES</sequence>
<proteinExistence type="predicted"/>
<reference evidence="2 3" key="1">
    <citation type="journal article" date="2018" name="PLoS Genet.">
        <title>Population sequencing reveals clonal diversity and ancestral inbreeding in the grapevine cultivar Chardonnay.</title>
        <authorList>
            <person name="Roach M.J."/>
            <person name="Johnson D.L."/>
            <person name="Bohlmann J."/>
            <person name="van Vuuren H.J."/>
            <person name="Jones S.J."/>
            <person name="Pretorius I.S."/>
            <person name="Schmidt S.A."/>
            <person name="Borneman A.R."/>
        </authorList>
    </citation>
    <scope>NUCLEOTIDE SEQUENCE [LARGE SCALE GENOMIC DNA]</scope>
    <source>
        <strain evidence="3">cv. Chardonnay</strain>
        <tissue evidence="2">Leaf</tissue>
    </source>
</reference>
<protein>
    <submittedName>
        <fullName evidence="2">Uncharacterized protein</fullName>
    </submittedName>
</protein>
<evidence type="ECO:0000256" key="1">
    <source>
        <dbReference type="SAM" id="MobiDB-lite"/>
    </source>
</evidence>
<organism evidence="2 3">
    <name type="scientific">Vitis vinifera</name>
    <name type="common">Grape</name>
    <dbReference type="NCBI Taxonomy" id="29760"/>
    <lineage>
        <taxon>Eukaryota</taxon>
        <taxon>Viridiplantae</taxon>
        <taxon>Streptophyta</taxon>
        <taxon>Embryophyta</taxon>
        <taxon>Tracheophyta</taxon>
        <taxon>Spermatophyta</taxon>
        <taxon>Magnoliopsida</taxon>
        <taxon>eudicotyledons</taxon>
        <taxon>Gunneridae</taxon>
        <taxon>Pentapetalae</taxon>
        <taxon>rosids</taxon>
        <taxon>Vitales</taxon>
        <taxon>Vitaceae</taxon>
        <taxon>Viteae</taxon>
        <taxon>Vitis</taxon>
    </lineage>
</organism>
<comment type="caution">
    <text evidence="2">The sequence shown here is derived from an EMBL/GenBank/DDBJ whole genome shotgun (WGS) entry which is preliminary data.</text>
</comment>
<evidence type="ECO:0000313" key="2">
    <source>
        <dbReference type="EMBL" id="RVW36838.1"/>
    </source>
</evidence>
<gene>
    <name evidence="2" type="ORF">CK203_098077</name>
</gene>
<evidence type="ECO:0000313" key="3">
    <source>
        <dbReference type="Proteomes" id="UP000288805"/>
    </source>
</evidence>
<name>A0A438DN07_VITVI</name>